<accession>A0A932MNI1</accession>
<dbReference type="Gene3D" id="1.20.120.10">
    <property type="entry name" value="Cytochrome c/b562"/>
    <property type="match status" value="1"/>
</dbReference>
<dbReference type="PROSITE" id="PS51009">
    <property type="entry name" value="CYTCII"/>
    <property type="match status" value="1"/>
</dbReference>
<feature type="chain" id="PRO_5036677335" evidence="1">
    <location>
        <begin position="22"/>
        <end position="160"/>
    </location>
</feature>
<dbReference type="SUPFAM" id="SSF47175">
    <property type="entry name" value="Cytochromes"/>
    <property type="match status" value="1"/>
</dbReference>
<evidence type="ECO:0000256" key="1">
    <source>
        <dbReference type="SAM" id="SignalP"/>
    </source>
</evidence>
<dbReference type="GO" id="GO:0009055">
    <property type="term" value="F:electron transfer activity"/>
    <property type="evidence" value="ECO:0007669"/>
    <property type="project" value="InterPro"/>
</dbReference>
<dbReference type="EMBL" id="JACPUR010000035">
    <property type="protein sequence ID" value="MBI3128755.1"/>
    <property type="molecule type" value="Genomic_DNA"/>
</dbReference>
<dbReference type="Pfam" id="PF01322">
    <property type="entry name" value="Cytochrom_C_2"/>
    <property type="match status" value="1"/>
</dbReference>
<gene>
    <name evidence="2" type="ORF">HYZ11_14215</name>
</gene>
<name>A0A932MNI1_UNCTE</name>
<dbReference type="InterPro" id="IPR010980">
    <property type="entry name" value="Cyt_c/b562"/>
</dbReference>
<organism evidence="2 3">
    <name type="scientific">Tectimicrobiota bacterium</name>
    <dbReference type="NCBI Taxonomy" id="2528274"/>
    <lineage>
        <taxon>Bacteria</taxon>
        <taxon>Pseudomonadati</taxon>
        <taxon>Nitrospinota/Tectimicrobiota group</taxon>
        <taxon>Candidatus Tectimicrobiota</taxon>
    </lineage>
</organism>
<comment type="caution">
    <text evidence="2">The sequence shown here is derived from an EMBL/GenBank/DDBJ whole genome shotgun (WGS) entry which is preliminary data.</text>
</comment>
<dbReference type="PROSITE" id="PS51257">
    <property type="entry name" value="PROKAR_LIPOPROTEIN"/>
    <property type="match status" value="1"/>
</dbReference>
<feature type="signal peptide" evidence="1">
    <location>
        <begin position="1"/>
        <end position="21"/>
    </location>
</feature>
<keyword evidence="1" id="KW-0732">Signal</keyword>
<dbReference type="AlphaFoldDB" id="A0A932MNI1"/>
<dbReference type="GO" id="GO:0005506">
    <property type="term" value="F:iron ion binding"/>
    <property type="evidence" value="ECO:0007669"/>
    <property type="project" value="InterPro"/>
</dbReference>
<dbReference type="GO" id="GO:0022900">
    <property type="term" value="P:electron transport chain"/>
    <property type="evidence" value="ECO:0007669"/>
    <property type="project" value="InterPro"/>
</dbReference>
<evidence type="ECO:0000313" key="2">
    <source>
        <dbReference type="EMBL" id="MBI3128755.1"/>
    </source>
</evidence>
<sequence length="160" mass="17203">MKSLRAGFTLAALVAAVGLLAGCTKDFSFAELIGYENPQVKARKDLMQSHPRNIRAIQAAMKENRLADAAKSADALSQSARRIPDAFKERVLEGQTTALPVIWENKADFDQKARNLGTAAASLAVVLRAGDRNGAEAALKNVQGTCGGCHRTYRKPPPKK</sequence>
<dbReference type="GO" id="GO:0020037">
    <property type="term" value="F:heme binding"/>
    <property type="evidence" value="ECO:0007669"/>
    <property type="project" value="InterPro"/>
</dbReference>
<reference evidence="2" key="1">
    <citation type="submission" date="2020-07" db="EMBL/GenBank/DDBJ databases">
        <title>Huge and variable diversity of episymbiotic CPR bacteria and DPANN archaea in groundwater ecosystems.</title>
        <authorList>
            <person name="He C.Y."/>
            <person name="Keren R."/>
            <person name="Whittaker M."/>
            <person name="Farag I.F."/>
            <person name="Doudna J."/>
            <person name="Cate J.H.D."/>
            <person name="Banfield J.F."/>
        </authorList>
    </citation>
    <scope>NUCLEOTIDE SEQUENCE</scope>
    <source>
        <strain evidence="2">NC_groundwater_763_Ag_S-0.2um_68_21</strain>
    </source>
</reference>
<protein>
    <submittedName>
        <fullName evidence="2">Cytochrome c</fullName>
    </submittedName>
</protein>
<proteinExistence type="predicted"/>
<evidence type="ECO:0000313" key="3">
    <source>
        <dbReference type="Proteomes" id="UP000782312"/>
    </source>
</evidence>
<dbReference type="InterPro" id="IPR002321">
    <property type="entry name" value="Cyt_c_II"/>
</dbReference>
<dbReference type="Proteomes" id="UP000782312">
    <property type="component" value="Unassembled WGS sequence"/>
</dbReference>